<dbReference type="Gene3D" id="3.40.630.30">
    <property type="match status" value="1"/>
</dbReference>
<comment type="caution">
    <text evidence="4">The sequence shown here is derived from an EMBL/GenBank/DDBJ whole genome shotgun (WGS) entry which is preliminary data.</text>
</comment>
<evidence type="ECO:0000313" key="5">
    <source>
        <dbReference type="Proteomes" id="UP000248857"/>
    </source>
</evidence>
<gene>
    <name evidence="4" type="ORF">C1752_02116</name>
</gene>
<dbReference type="InterPro" id="IPR000182">
    <property type="entry name" value="GNAT_dom"/>
</dbReference>
<dbReference type="PROSITE" id="PS51186">
    <property type="entry name" value="GNAT"/>
    <property type="match status" value="1"/>
</dbReference>
<keyword evidence="1 4" id="KW-0808">Transferase</keyword>
<evidence type="ECO:0000259" key="3">
    <source>
        <dbReference type="PROSITE" id="PS51186"/>
    </source>
</evidence>
<dbReference type="RefSeq" id="WP_110986077.1">
    <property type="nucleotide sequence ID" value="NZ_CAWNWM010000005.1"/>
</dbReference>
<dbReference type="EMBL" id="PQWO01000005">
    <property type="protein sequence ID" value="PZD73624.1"/>
    <property type="molecule type" value="Genomic_DNA"/>
</dbReference>
<dbReference type="InterPro" id="IPR050680">
    <property type="entry name" value="YpeA/RimI_acetyltransf"/>
</dbReference>
<feature type="domain" description="N-acetyltransferase" evidence="3">
    <location>
        <begin position="1"/>
        <end position="141"/>
    </location>
</feature>
<protein>
    <submittedName>
        <fullName evidence="4">Acetyltransferase</fullName>
        <ecNumber evidence="4">2.3.1.-</ecNumber>
    </submittedName>
</protein>
<proteinExistence type="predicted"/>
<keyword evidence="2 4" id="KW-0012">Acyltransferase</keyword>
<accession>A0A2W1JV44</accession>
<dbReference type="AlphaFoldDB" id="A0A2W1JV44"/>
<evidence type="ECO:0000256" key="2">
    <source>
        <dbReference type="ARBA" id="ARBA00023315"/>
    </source>
</evidence>
<dbReference type="PANTHER" id="PTHR43420">
    <property type="entry name" value="ACETYLTRANSFERASE"/>
    <property type="match status" value="1"/>
</dbReference>
<reference evidence="4 5" key="1">
    <citation type="journal article" date="2018" name="Sci. Rep.">
        <title>A novel species of the marine cyanobacterium Acaryochloris with a unique pigment content and lifestyle.</title>
        <authorList>
            <person name="Partensky F."/>
            <person name="Six C."/>
            <person name="Ratin M."/>
            <person name="Garczarek L."/>
            <person name="Vaulot D."/>
            <person name="Probert I."/>
            <person name="Calteau A."/>
            <person name="Gourvil P."/>
            <person name="Marie D."/>
            <person name="Grebert T."/>
            <person name="Bouchier C."/>
            <person name="Le Panse S."/>
            <person name="Gachenot M."/>
            <person name="Rodriguez F."/>
            <person name="Garrido J.L."/>
        </authorList>
    </citation>
    <scope>NUCLEOTIDE SEQUENCE [LARGE SCALE GENOMIC DNA]</scope>
    <source>
        <strain evidence="4 5">RCC1774</strain>
    </source>
</reference>
<dbReference type="GO" id="GO:0016747">
    <property type="term" value="F:acyltransferase activity, transferring groups other than amino-acyl groups"/>
    <property type="evidence" value="ECO:0007669"/>
    <property type="project" value="InterPro"/>
</dbReference>
<dbReference type="Proteomes" id="UP000248857">
    <property type="component" value="Unassembled WGS sequence"/>
</dbReference>
<keyword evidence="5" id="KW-1185">Reference proteome</keyword>
<dbReference type="EC" id="2.3.1.-" evidence="4"/>
<dbReference type="SUPFAM" id="SSF55729">
    <property type="entry name" value="Acyl-CoA N-acyltransferases (Nat)"/>
    <property type="match status" value="1"/>
</dbReference>
<dbReference type="Pfam" id="PF00583">
    <property type="entry name" value="Acetyltransf_1"/>
    <property type="match status" value="1"/>
</dbReference>
<sequence length="144" mass="16900">MVDLKIEVAFDPQPNEIEFVGQQLTHFNRSHAGESNYRRLAIFLRDTEQQVVGGLVGETSRQWLHVDMLWVHETFRRRGYGSILLSTAEQEAIKQDCRYAYLDTFSFQAPDFYQKCGYVVFGELPDFPEGRSRFFLKKELQRVL</sequence>
<dbReference type="CDD" id="cd04301">
    <property type="entry name" value="NAT_SF"/>
    <property type="match status" value="1"/>
</dbReference>
<dbReference type="PANTHER" id="PTHR43420:SF12">
    <property type="entry name" value="N-ACETYLTRANSFERASE DOMAIN-CONTAINING PROTEIN"/>
    <property type="match status" value="1"/>
</dbReference>
<dbReference type="OrthoDB" id="9781704at2"/>
<organism evidence="4 5">
    <name type="scientific">Acaryochloris thomasi RCC1774</name>
    <dbReference type="NCBI Taxonomy" id="1764569"/>
    <lineage>
        <taxon>Bacteria</taxon>
        <taxon>Bacillati</taxon>
        <taxon>Cyanobacteriota</taxon>
        <taxon>Cyanophyceae</taxon>
        <taxon>Acaryochloridales</taxon>
        <taxon>Acaryochloridaceae</taxon>
        <taxon>Acaryochloris</taxon>
        <taxon>Acaryochloris thomasi</taxon>
    </lineage>
</organism>
<evidence type="ECO:0000313" key="4">
    <source>
        <dbReference type="EMBL" id="PZD73624.1"/>
    </source>
</evidence>
<dbReference type="InterPro" id="IPR016181">
    <property type="entry name" value="Acyl_CoA_acyltransferase"/>
</dbReference>
<evidence type="ECO:0000256" key="1">
    <source>
        <dbReference type="ARBA" id="ARBA00022679"/>
    </source>
</evidence>
<name>A0A2W1JV44_9CYAN</name>